<sequence>MQTRSSLQQKAPRISDQELRMAFEALSGNTDLITTENLIKLLKPFHIHNFRELVGEKGSLTFPELETFIRDNERFAPDDAVQASMKYFDQGNTGSLDLKQLKQFLEQMTGTEITNEEMESILKVTDSDGDGVINMSDYEKMIDFFEQRPEIVLGLDDKEEKTQ</sequence>
<name>A0ABQ9XKX8_9EUKA</name>
<dbReference type="Gene3D" id="1.10.238.10">
    <property type="entry name" value="EF-hand"/>
    <property type="match status" value="1"/>
</dbReference>
<dbReference type="SUPFAM" id="SSF47473">
    <property type="entry name" value="EF-hand"/>
    <property type="match status" value="1"/>
</dbReference>
<dbReference type="Pfam" id="PF13499">
    <property type="entry name" value="EF-hand_7"/>
    <property type="match status" value="1"/>
</dbReference>
<evidence type="ECO:0000259" key="2">
    <source>
        <dbReference type="PROSITE" id="PS50222"/>
    </source>
</evidence>
<dbReference type="InterPro" id="IPR002048">
    <property type="entry name" value="EF_hand_dom"/>
</dbReference>
<gene>
    <name evidence="3" type="ORF">BLNAU_12975</name>
</gene>
<dbReference type="EMBL" id="JARBJD010000108">
    <property type="protein sequence ID" value="KAK2952124.1"/>
    <property type="molecule type" value="Genomic_DNA"/>
</dbReference>
<keyword evidence="1" id="KW-0106">Calcium</keyword>
<dbReference type="InterPro" id="IPR018247">
    <property type="entry name" value="EF_Hand_1_Ca_BS"/>
</dbReference>
<keyword evidence="4" id="KW-1185">Reference proteome</keyword>
<evidence type="ECO:0000256" key="1">
    <source>
        <dbReference type="ARBA" id="ARBA00022837"/>
    </source>
</evidence>
<evidence type="ECO:0000313" key="3">
    <source>
        <dbReference type="EMBL" id="KAK2952124.1"/>
    </source>
</evidence>
<dbReference type="PROSITE" id="PS50222">
    <property type="entry name" value="EF_HAND_2"/>
    <property type="match status" value="2"/>
</dbReference>
<dbReference type="Proteomes" id="UP001281761">
    <property type="component" value="Unassembled WGS sequence"/>
</dbReference>
<dbReference type="PROSITE" id="PS00018">
    <property type="entry name" value="EF_HAND_1"/>
    <property type="match status" value="1"/>
</dbReference>
<dbReference type="InterPro" id="IPR011992">
    <property type="entry name" value="EF-hand-dom_pair"/>
</dbReference>
<accession>A0ABQ9XKX8</accession>
<comment type="caution">
    <text evidence="3">The sequence shown here is derived from an EMBL/GenBank/DDBJ whole genome shotgun (WGS) entry which is preliminary data.</text>
</comment>
<feature type="domain" description="EF-hand" evidence="2">
    <location>
        <begin position="113"/>
        <end position="148"/>
    </location>
</feature>
<evidence type="ECO:0000313" key="4">
    <source>
        <dbReference type="Proteomes" id="UP001281761"/>
    </source>
</evidence>
<organism evidence="3 4">
    <name type="scientific">Blattamonas nauphoetae</name>
    <dbReference type="NCBI Taxonomy" id="2049346"/>
    <lineage>
        <taxon>Eukaryota</taxon>
        <taxon>Metamonada</taxon>
        <taxon>Preaxostyla</taxon>
        <taxon>Oxymonadida</taxon>
        <taxon>Blattamonas</taxon>
    </lineage>
</organism>
<feature type="domain" description="EF-hand" evidence="2">
    <location>
        <begin position="76"/>
        <end position="111"/>
    </location>
</feature>
<proteinExistence type="predicted"/>
<reference evidence="3 4" key="1">
    <citation type="journal article" date="2022" name="bioRxiv">
        <title>Genomics of Preaxostyla Flagellates Illuminates Evolutionary Transitions and the Path Towards Mitochondrial Loss.</title>
        <authorList>
            <person name="Novak L.V.F."/>
            <person name="Treitli S.C."/>
            <person name="Pyrih J."/>
            <person name="Halakuc P."/>
            <person name="Pipaliya S.V."/>
            <person name="Vacek V."/>
            <person name="Brzon O."/>
            <person name="Soukal P."/>
            <person name="Eme L."/>
            <person name="Dacks J.B."/>
            <person name="Karnkowska A."/>
            <person name="Elias M."/>
            <person name="Hampl V."/>
        </authorList>
    </citation>
    <scope>NUCLEOTIDE SEQUENCE [LARGE SCALE GENOMIC DNA]</scope>
    <source>
        <strain evidence="3">NAU3</strain>
        <tissue evidence="3">Gut</tissue>
    </source>
</reference>
<protein>
    <recommendedName>
        <fullName evidence="2">EF-hand domain-containing protein</fullName>
    </recommendedName>
</protein>